<feature type="domain" description="HTH cro/C1-type" evidence="1">
    <location>
        <begin position="8"/>
        <end position="63"/>
    </location>
</feature>
<dbReference type="InterPro" id="IPR010982">
    <property type="entry name" value="Lambda_DNA-bd_dom_sf"/>
</dbReference>
<dbReference type="SMART" id="SM00530">
    <property type="entry name" value="HTH_XRE"/>
    <property type="match status" value="1"/>
</dbReference>
<dbReference type="Proteomes" id="UP001057877">
    <property type="component" value="Chromosome"/>
</dbReference>
<dbReference type="SUPFAM" id="SSF47413">
    <property type="entry name" value="lambda repressor-like DNA-binding domains"/>
    <property type="match status" value="1"/>
</dbReference>
<dbReference type="CDD" id="cd00093">
    <property type="entry name" value="HTH_XRE"/>
    <property type="match status" value="1"/>
</dbReference>
<reference evidence="2" key="1">
    <citation type="submission" date="2022-01" db="EMBL/GenBank/DDBJ databases">
        <title>Paenibacillus spongiae sp. nov., isolated from marine sponge.</title>
        <authorList>
            <person name="Li Z."/>
            <person name="Zhang M."/>
        </authorList>
    </citation>
    <scope>NUCLEOTIDE SEQUENCE</scope>
    <source>
        <strain evidence="2">PHS-Z3</strain>
    </source>
</reference>
<dbReference type="PROSITE" id="PS50943">
    <property type="entry name" value="HTH_CROC1"/>
    <property type="match status" value="1"/>
</dbReference>
<evidence type="ECO:0000259" key="1">
    <source>
        <dbReference type="PROSITE" id="PS50943"/>
    </source>
</evidence>
<gene>
    <name evidence="2" type="ORF">L1F29_22405</name>
</gene>
<proteinExistence type="predicted"/>
<keyword evidence="3" id="KW-1185">Reference proteome</keyword>
<dbReference type="Gene3D" id="1.10.260.40">
    <property type="entry name" value="lambda repressor-like DNA-binding domains"/>
    <property type="match status" value="1"/>
</dbReference>
<accession>A0ABY5S2T6</accession>
<evidence type="ECO:0000313" key="2">
    <source>
        <dbReference type="EMBL" id="UVI28191.1"/>
    </source>
</evidence>
<dbReference type="RefSeq" id="WP_258384278.1">
    <property type="nucleotide sequence ID" value="NZ_CP091430.1"/>
</dbReference>
<dbReference type="Pfam" id="PF01381">
    <property type="entry name" value="HTH_3"/>
    <property type="match status" value="1"/>
</dbReference>
<dbReference type="InterPro" id="IPR001387">
    <property type="entry name" value="Cro/C1-type_HTH"/>
</dbReference>
<name>A0ABY5S2T6_9BACL</name>
<dbReference type="EMBL" id="CP091430">
    <property type="protein sequence ID" value="UVI28191.1"/>
    <property type="molecule type" value="Genomic_DNA"/>
</dbReference>
<protein>
    <submittedName>
        <fullName evidence="2">Helix-turn-helix domain-containing protein</fullName>
    </submittedName>
</protein>
<sequence>MLVNYEKLRKMRIDKKIPLHEMAQALGLRTPGGYSRIETGENELKAKHLPAIAEKFGVNLNELNDVIFFQAKFEQSSKLLQIDSA</sequence>
<organism evidence="2 3">
    <name type="scientific">Paenibacillus spongiae</name>
    <dbReference type="NCBI Taxonomy" id="2909671"/>
    <lineage>
        <taxon>Bacteria</taxon>
        <taxon>Bacillati</taxon>
        <taxon>Bacillota</taxon>
        <taxon>Bacilli</taxon>
        <taxon>Bacillales</taxon>
        <taxon>Paenibacillaceae</taxon>
        <taxon>Paenibacillus</taxon>
    </lineage>
</organism>
<evidence type="ECO:0000313" key="3">
    <source>
        <dbReference type="Proteomes" id="UP001057877"/>
    </source>
</evidence>